<keyword evidence="13" id="KW-0457">Lysine biosynthesis</keyword>
<comment type="function">
    <text evidence="1">Catalyzes the phosphorylation of the beta-carboxyl group of aspartic acid with ATP to yield 4-phospho-L-aspartate, which is involved in the branched biosynthetic pathway leading to the biosynthesis of amino acids threonine, isoleucine and methionine.</text>
</comment>
<dbReference type="EMBL" id="AFZE01000057">
    <property type="protein sequence ID" value="EHL10639.1"/>
    <property type="molecule type" value="Genomic_DNA"/>
</dbReference>
<dbReference type="InterPro" id="IPR005260">
    <property type="entry name" value="Asp_kin_monofn"/>
</dbReference>
<comment type="pathway">
    <text evidence="4 18">Amino-acid biosynthesis; L-threonine biosynthesis; L-threonine from L-aspartate: step 1/5.</text>
</comment>
<evidence type="ECO:0000256" key="10">
    <source>
        <dbReference type="ARBA" id="ARBA00022777"/>
    </source>
</evidence>
<dbReference type="CDD" id="cd04913">
    <property type="entry name" value="ACT_AKii-LysC-BS-like_1"/>
    <property type="match status" value="1"/>
</dbReference>
<comment type="caution">
    <text evidence="20">The sequence shown here is derived from an EMBL/GenBank/DDBJ whole genome shotgun (WGS) entry which is preliminary data.</text>
</comment>
<keyword evidence="8" id="KW-0677">Repeat</keyword>
<dbReference type="UniPathway" id="UPA00034">
    <property type="reaction ID" value="UER00015"/>
</dbReference>
<keyword evidence="12" id="KW-0220">Diaminopimelate biosynthesis</keyword>
<dbReference type="PATRIC" id="fig|796937.3.peg.2091"/>
<dbReference type="InterPro" id="IPR036393">
    <property type="entry name" value="AceGlu_kinase-like_sf"/>
</dbReference>
<feature type="binding site" evidence="16">
    <location>
        <begin position="209"/>
        <end position="210"/>
    </location>
    <ligand>
        <name>ATP</name>
        <dbReference type="ChEBI" id="CHEBI:30616"/>
    </ligand>
</feature>
<keyword evidence="10 17" id="KW-0418">Kinase</keyword>
<feature type="domain" description="ACT" evidence="19">
    <location>
        <begin position="264"/>
        <end position="338"/>
    </location>
</feature>
<dbReference type="InterPro" id="IPR041740">
    <property type="entry name" value="AKii-LysC-BS"/>
</dbReference>
<dbReference type="Pfam" id="PF00696">
    <property type="entry name" value="AA_kinase"/>
    <property type="match status" value="1"/>
</dbReference>
<sequence>MSLIVQKYGGSSVANADRIKNVANRIVNTKKQGNQVVVIVSAMGDSTDDLIELARQISPNPPKREMDMLLSTGEQVSISLLAMAIQSMGEKVISLTGAQAGIKTNDFYSKAKIVDIDSNRLKEELDNGNILIVAGFQGINEKNDITTLGRGGSDTTAVALAAALNADSCEIYTDVDGVYSADPRLVKNVKKVNLISYSEMLTLASQGSKVLNPRCVELGQLYNVKIHVRSSFNLNEGTMVQEVDKLEKDRVITGIAHDYDVVKMTIFGIKDQPGIAKTIFKSLADNKVNVRLIAQSSGELGINNICFIIDKDSKQDAIETMEKTLIALDGKKIEALDDVACITVVGAGMITNPGVAADVFAVLGDNNINIEMISTSEISVAVVIESKDCERAANLLAQYFEIIDTEL</sequence>
<dbReference type="FunFam" id="3.30.2130.10:FF:000001">
    <property type="entry name" value="Bifunctional aspartokinase/homoserine dehydrogenase"/>
    <property type="match status" value="1"/>
</dbReference>
<evidence type="ECO:0000256" key="6">
    <source>
        <dbReference type="ARBA" id="ARBA00022605"/>
    </source>
</evidence>
<dbReference type="UniPathway" id="UPA00051">
    <property type="reaction ID" value="UER00462"/>
</dbReference>
<feature type="binding site" evidence="16">
    <location>
        <begin position="7"/>
        <end position="10"/>
    </location>
    <ligand>
        <name>ATP</name>
        <dbReference type="ChEBI" id="CHEBI:30616"/>
    </ligand>
</feature>
<evidence type="ECO:0000256" key="3">
    <source>
        <dbReference type="ARBA" id="ARBA00004986"/>
    </source>
</evidence>
<dbReference type="HOGENOM" id="CLU_009116_3_2_9"/>
<dbReference type="CDD" id="cd04923">
    <property type="entry name" value="ACT_AK-LysC-DapG-like_2"/>
    <property type="match status" value="1"/>
</dbReference>
<dbReference type="InterPro" id="IPR001048">
    <property type="entry name" value="Asp/Glu/Uridylate_kinase"/>
</dbReference>
<dbReference type="GO" id="GO:0009090">
    <property type="term" value="P:homoserine biosynthetic process"/>
    <property type="evidence" value="ECO:0007669"/>
    <property type="project" value="TreeGrafter"/>
</dbReference>
<keyword evidence="6 18" id="KW-0028">Amino-acid biosynthesis</keyword>
<evidence type="ECO:0000256" key="7">
    <source>
        <dbReference type="ARBA" id="ARBA00022679"/>
    </source>
</evidence>
<comment type="subunit">
    <text evidence="15">Tetramer consisting of 2 isoforms Alpha (catalytic and regulation) and of a homodimer of 2 isoforms Beta (regulation).</text>
</comment>
<dbReference type="PANTHER" id="PTHR21499:SF3">
    <property type="entry name" value="ASPARTOKINASE"/>
    <property type="match status" value="1"/>
</dbReference>
<feature type="binding site" evidence="16">
    <location>
        <begin position="173"/>
        <end position="174"/>
    </location>
    <ligand>
        <name>ATP</name>
        <dbReference type="ChEBI" id="CHEBI:30616"/>
    </ligand>
</feature>
<dbReference type="GO" id="GO:0019877">
    <property type="term" value="P:diaminopimelate biosynthetic process"/>
    <property type="evidence" value="ECO:0007669"/>
    <property type="project" value="UniProtKB-KW"/>
</dbReference>
<evidence type="ECO:0000259" key="19">
    <source>
        <dbReference type="PROSITE" id="PS51671"/>
    </source>
</evidence>
<dbReference type="EC" id="2.7.2.4" evidence="17"/>
<evidence type="ECO:0000256" key="9">
    <source>
        <dbReference type="ARBA" id="ARBA00022741"/>
    </source>
</evidence>
<dbReference type="FunFam" id="3.40.1160.10:FF:000002">
    <property type="entry name" value="Aspartokinase"/>
    <property type="match status" value="1"/>
</dbReference>
<comment type="catalytic activity">
    <reaction evidence="14 17">
        <text>L-aspartate + ATP = 4-phospho-L-aspartate + ADP</text>
        <dbReference type="Rhea" id="RHEA:23776"/>
        <dbReference type="ChEBI" id="CHEBI:29991"/>
        <dbReference type="ChEBI" id="CHEBI:30616"/>
        <dbReference type="ChEBI" id="CHEBI:57535"/>
        <dbReference type="ChEBI" id="CHEBI:456216"/>
        <dbReference type="EC" id="2.7.2.4"/>
    </reaction>
</comment>
<comment type="pathway">
    <text evidence="2 18">Amino-acid biosynthesis; L-lysine biosynthesis via DAP pathway; (S)-tetrahydrodipicolinate from L-aspartate: step 1/4.</text>
</comment>
<evidence type="ECO:0000256" key="18">
    <source>
        <dbReference type="RuleBase" id="RU004249"/>
    </source>
</evidence>
<feature type="binding site" evidence="16">
    <location>
        <position position="184"/>
    </location>
    <ligand>
        <name>ATP</name>
        <dbReference type="ChEBI" id="CHEBI:30616"/>
    </ligand>
</feature>
<dbReference type="NCBIfam" id="NF005155">
    <property type="entry name" value="PRK06635.1-4"/>
    <property type="match status" value="1"/>
</dbReference>
<proteinExistence type="inferred from homology"/>
<evidence type="ECO:0000256" key="1">
    <source>
        <dbReference type="ARBA" id="ARBA00003121"/>
    </source>
</evidence>
<dbReference type="GO" id="GO:0009089">
    <property type="term" value="P:lysine biosynthetic process via diaminopimelate"/>
    <property type="evidence" value="ECO:0007669"/>
    <property type="project" value="UniProtKB-UniPathway"/>
</dbReference>
<dbReference type="PIRSF" id="PIRSF000726">
    <property type="entry name" value="Asp_kin"/>
    <property type="match status" value="1"/>
</dbReference>
<comment type="pathway">
    <text evidence="3 18">Amino-acid biosynthesis; L-methionine biosynthesis via de novo pathway; L-homoserine from L-aspartate: step 1/3.</text>
</comment>
<evidence type="ECO:0000256" key="17">
    <source>
        <dbReference type="RuleBase" id="RU003448"/>
    </source>
</evidence>
<evidence type="ECO:0000256" key="16">
    <source>
        <dbReference type="PIRSR" id="PIRSR000726-1"/>
    </source>
</evidence>
<evidence type="ECO:0000313" key="21">
    <source>
        <dbReference type="Proteomes" id="UP000006437"/>
    </source>
</evidence>
<gene>
    <name evidence="20" type="ORF">HMPREF9629_00854</name>
</gene>
<dbReference type="GO" id="GO:0005524">
    <property type="term" value="F:ATP binding"/>
    <property type="evidence" value="ECO:0007669"/>
    <property type="project" value="UniProtKB-KW"/>
</dbReference>
<feature type="binding site" evidence="16">
    <location>
        <position position="74"/>
    </location>
    <ligand>
        <name>substrate</name>
    </ligand>
</feature>
<evidence type="ECO:0000256" key="14">
    <source>
        <dbReference type="ARBA" id="ARBA00047872"/>
    </source>
</evidence>
<dbReference type="PANTHER" id="PTHR21499">
    <property type="entry name" value="ASPARTATE KINASE"/>
    <property type="match status" value="1"/>
</dbReference>
<evidence type="ECO:0000256" key="13">
    <source>
        <dbReference type="ARBA" id="ARBA00023154"/>
    </source>
</evidence>
<reference evidence="20 21" key="1">
    <citation type="submission" date="2011-08" db="EMBL/GenBank/DDBJ databases">
        <title>The Genome Sequence of Eubacteriaceae bacterium ACC19a.</title>
        <authorList>
            <consortium name="The Broad Institute Genome Sequencing Platform"/>
            <person name="Earl A."/>
            <person name="Ward D."/>
            <person name="Feldgarden M."/>
            <person name="Gevers D."/>
            <person name="Sizova M."/>
            <person name="Hazen A."/>
            <person name="Epstein S."/>
            <person name="Young S.K."/>
            <person name="Zeng Q."/>
            <person name="Gargeya S."/>
            <person name="Fitzgerald M."/>
            <person name="Haas B."/>
            <person name="Abouelleil A."/>
            <person name="Alvarado L."/>
            <person name="Arachchi H.M."/>
            <person name="Berlin A."/>
            <person name="Brown A."/>
            <person name="Chapman S.B."/>
            <person name="Chen Z."/>
            <person name="Dunbar C."/>
            <person name="Freedman E."/>
            <person name="Gearin G."/>
            <person name="Gellesch M."/>
            <person name="Goldberg J."/>
            <person name="Griggs A."/>
            <person name="Gujja S."/>
            <person name="Heiman D."/>
            <person name="Howarth C."/>
            <person name="Larson L."/>
            <person name="Lui A."/>
            <person name="MacDonald P.J.P."/>
            <person name="Montmayeur A."/>
            <person name="Murphy C."/>
            <person name="Neiman D."/>
            <person name="Pearson M."/>
            <person name="Priest M."/>
            <person name="Roberts A."/>
            <person name="Saif S."/>
            <person name="Shea T."/>
            <person name="Shenoy N."/>
            <person name="Sisk P."/>
            <person name="Stolte C."/>
            <person name="Sykes S."/>
            <person name="Wortman J."/>
            <person name="Nusbaum C."/>
            <person name="Birren B."/>
        </authorList>
    </citation>
    <scope>NUCLEOTIDE SEQUENCE [LARGE SCALE GENOMIC DNA]</scope>
    <source>
        <strain evidence="20 21">ACC19a</strain>
    </source>
</reference>
<accession>G9X397</accession>
<evidence type="ECO:0000256" key="11">
    <source>
        <dbReference type="ARBA" id="ARBA00022840"/>
    </source>
</evidence>
<dbReference type="Pfam" id="PF22468">
    <property type="entry name" value="ACT_9"/>
    <property type="match status" value="2"/>
</dbReference>
<dbReference type="SUPFAM" id="SSF55021">
    <property type="entry name" value="ACT-like"/>
    <property type="match status" value="2"/>
</dbReference>
<dbReference type="InterPro" id="IPR001341">
    <property type="entry name" value="Asp_kinase"/>
</dbReference>
<protein>
    <recommendedName>
        <fullName evidence="17">Aspartokinase</fullName>
        <ecNumber evidence="17">2.7.2.4</ecNumber>
    </recommendedName>
</protein>
<keyword evidence="9 16" id="KW-0547">Nucleotide-binding</keyword>
<evidence type="ECO:0000256" key="2">
    <source>
        <dbReference type="ARBA" id="ARBA00004766"/>
    </source>
</evidence>
<dbReference type="GO" id="GO:0009088">
    <property type="term" value="P:threonine biosynthetic process"/>
    <property type="evidence" value="ECO:0007669"/>
    <property type="project" value="UniProtKB-UniPathway"/>
</dbReference>
<dbReference type="RefSeq" id="WP_009525089.1">
    <property type="nucleotide sequence ID" value="NZ_JH414549.1"/>
</dbReference>
<dbReference type="InterPro" id="IPR054352">
    <property type="entry name" value="ACT_Aspartokinase"/>
</dbReference>
<dbReference type="InterPro" id="IPR002912">
    <property type="entry name" value="ACT_dom"/>
</dbReference>
<feature type="domain" description="ACT" evidence="19">
    <location>
        <begin position="344"/>
        <end position="407"/>
    </location>
</feature>
<evidence type="ECO:0000256" key="5">
    <source>
        <dbReference type="ARBA" id="ARBA00010122"/>
    </source>
</evidence>
<dbReference type="BioCyc" id="EBAC796937-HMP:GMGH-856-MONOMER"/>
<comment type="similarity">
    <text evidence="5 17">Belongs to the aspartokinase family.</text>
</comment>
<dbReference type="GO" id="GO:0004072">
    <property type="term" value="F:aspartate kinase activity"/>
    <property type="evidence" value="ECO:0007669"/>
    <property type="project" value="UniProtKB-EC"/>
</dbReference>
<dbReference type="UniPathway" id="UPA00050">
    <property type="reaction ID" value="UER00461"/>
</dbReference>
<dbReference type="NCBIfam" id="NF005154">
    <property type="entry name" value="PRK06635.1-2"/>
    <property type="match status" value="1"/>
</dbReference>
<keyword evidence="7 17" id="KW-0808">Transferase</keyword>
<dbReference type="NCBIfam" id="TIGR00656">
    <property type="entry name" value="asp_kin_monofn"/>
    <property type="match status" value="1"/>
</dbReference>
<dbReference type="InterPro" id="IPR018042">
    <property type="entry name" value="Aspartate_kinase_CS"/>
</dbReference>
<dbReference type="NCBIfam" id="TIGR00657">
    <property type="entry name" value="asp_kinases"/>
    <property type="match status" value="1"/>
</dbReference>
<dbReference type="CDD" id="cd04261">
    <property type="entry name" value="AAK_AKii-LysC-BS"/>
    <property type="match status" value="1"/>
</dbReference>
<dbReference type="Gene3D" id="3.40.1160.10">
    <property type="entry name" value="Acetylglutamate kinase-like"/>
    <property type="match status" value="1"/>
</dbReference>
<dbReference type="InterPro" id="IPR045865">
    <property type="entry name" value="ACT-like_dom_sf"/>
</dbReference>
<dbReference type="SUPFAM" id="SSF53633">
    <property type="entry name" value="Carbamate kinase-like"/>
    <property type="match status" value="1"/>
</dbReference>
<feature type="binding site" evidence="16">
    <location>
        <position position="47"/>
    </location>
    <ligand>
        <name>substrate</name>
    </ligand>
</feature>
<evidence type="ECO:0000256" key="12">
    <source>
        <dbReference type="ARBA" id="ARBA00022915"/>
    </source>
</evidence>
<name>G9X397_9FIRM</name>
<feature type="binding site" evidence="16">
    <location>
        <position position="179"/>
    </location>
    <ligand>
        <name>ATP</name>
        <dbReference type="ChEBI" id="CHEBI:30616"/>
    </ligand>
</feature>
<evidence type="ECO:0000256" key="4">
    <source>
        <dbReference type="ARBA" id="ARBA00005139"/>
    </source>
</evidence>
<dbReference type="PROSITE" id="PS51671">
    <property type="entry name" value="ACT"/>
    <property type="match status" value="2"/>
</dbReference>
<dbReference type="AlphaFoldDB" id="G9X397"/>
<dbReference type="Gene3D" id="3.30.2130.10">
    <property type="entry name" value="VC0802-like"/>
    <property type="match status" value="1"/>
</dbReference>
<keyword evidence="11 16" id="KW-0067">ATP-binding</keyword>
<organism evidence="20 21">
    <name type="scientific">Peptoanaerobacter stomatis</name>
    <dbReference type="NCBI Taxonomy" id="796937"/>
    <lineage>
        <taxon>Bacteria</taxon>
        <taxon>Bacillati</taxon>
        <taxon>Bacillota</taxon>
        <taxon>Clostridia</taxon>
        <taxon>Peptostreptococcales</taxon>
        <taxon>Filifactoraceae</taxon>
        <taxon>Peptoanaerobacter</taxon>
    </lineage>
</organism>
<dbReference type="Proteomes" id="UP000006437">
    <property type="component" value="Unassembled WGS sequence"/>
</dbReference>
<evidence type="ECO:0000256" key="8">
    <source>
        <dbReference type="ARBA" id="ARBA00022737"/>
    </source>
</evidence>
<dbReference type="GO" id="GO:0005829">
    <property type="term" value="C:cytosol"/>
    <property type="evidence" value="ECO:0007669"/>
    <property type="project" value="TreeGrafter"/>
</dbReference>
<evidence type="ECO:0000256" key="15">
    <source>
        <dbReference type="ARBA" id="ARBA00063835"/>
    </source>
</evidence>
<evidence type="ECO:0000313" key="20">
    <source>
        <dbReference type="EMBL" id="EHL10639.1"/>
    </source>
</evidence>
<dbReference type="PROSITE" id="PS00324">
    <property type="entry name" value="ASPARTOKINASE"/>
    <property type="match status" value="1"/>
</dbReference>